<dbReference type="GO" id="GO:0005524">
    <property type="term" value="F:ATP binding"/>
    <property type="evidence" value="ECO:0007669"/>
    <property type="project" value="UniProtKB-KW"/>
</dbReference>
<sequence>MGLQGWQDKRMGLRKRNAKWFLLMGPSSNKCFISFLQSQECELEVIEQEKEVTVLLPKDACKCHKEDLAKALNVDLQTGLSEFSVLQRRLKHGWNEFSVDATEPIWKKYLDQVSVSGIDSWFLLTAPNWGGLSKSLLREGKLQHLLARELVPGDIIYLSVGDRVPADLRLIEVTDLLVDESSFTGEAEPCNKTDGVLLEAGDITTLSNVVFMGTLVRYGKGKGVVIGTGENSQFGEVFKMMQAEETPKTPLQKSMDRLGKQLTLFSFGIIGLIMLIGWLQGKHLLSILAVAAIPEGLPIVVTVTLVLGVLRMAKKRVIVKKLPIVETLGCCNVICSDKTGTLTANEMTVTRLVTSDGFQAEVSGVGYNGEGNVYLLPSKEILKEFSNVSVGKLVEAGCVVNNAIIRKNSVIGQPTEGALLALAMKMELADIKDSYARKKEIPFSSEQKWMAVKCTLKNQDQEDIYFMKGAFEEVIRYCTMYNSSGISLMLTPQQKASYQQEEKRMGSSGLRVLALASGSELGKLTFLGLVGIIDPPRAGVKEAVQVLVESGVSVKMITGDALETAVAIVSRPCSTSTSIHLIPSCVFVFQISIFFRTSPKHKLKIIKALQRAGAIVSMTGDGVNDAVALKSADIGIAMGQAGTDVSKEAANMILVDDDFSTVMNAIEEGKGIFYNIKNFVRFQLSTSISALSLITLSTVLNLPNPLNAMQILWINIIMDGPPAQSLGVEPVDKDTIKQPPRCITDTILSKSLILKIFMSALIIISGTLFVFWKEVRKICGITPRTTTMTFTCFVFFDLFNALTCRSQTKLILEIGFFRNRMFLYSVLGSFLGQLAVIYVPPLQKIFQTENLGVLDLLFLTGLASTVFIVSELVKLCEKRCCHQKHTRNAVTDTKEMPGAGL</sequence>
<dbReference type="SUPFAM" id="SSF81653">
    <property type="entry name" value="Calcium ATPase, transduction domain A"/>
    <property type="match status" value="1"/>
</dbReference>
<dbReference type="InterPro" id="IPR018303">
    <property type="entry name" value="ATPase_P-typ_P_site"/>
</dbReference>
<evidence type="ECO:0000256" key="12">
    <source>
        <dbReference type="ARBA" id="ARBA00022989"/>
    </source>
</evidence>
<dbReference type="GO" id="GO:0016887">
    <property type="term" value="F:ATP hydrolysis activity"/>
    <property type="evidence" value="ECO:0007669"/>
    <property type="project" value="InterPro"/>
</dbReference>
<protein>
    <recommendedName>
        <fullName evidence="18">Calcium-transporting ATPase</fullName>
        <ecNumber evidence="18">7.2.2.10</ecNumber>
    </recommendedName>
</protein>
<feature type="transmembrane region" description="Helical" evidence="18">
    <location>
        <begin position="851"/>
        <end position="869"/>
    </location>
</feature>
<dbReference type="FunFam" id="3.40.1110.10:FF:000006">
    <property type="entry name" value="Calcium-transporting ATPase"/>
    <property type="match status" value="1"/>
</dbReference>
<dbReference type="GO" id="GO:0046872">
    <property type="term" value="F:metal ion binding"/>
    <property type="evidence" value="ECO:0007669"/>
    <property type="project" value="UniProtKB-KW"/>
</dbReference>
<dbReference type="SUPFAM" id="SSF56784">
    <property type="entry name" value="HAD-like"/>
    <property type="match status" value="1"/>
</dbReference>
<keyword evidence="9 18" id="KW-0067">ATP-binding</keyword>
<evidence type="ECO:0000256" key="4">
    <source>
        <dbReference type="ARBA" id="ARBA00022568"/>
    </source>
</evidence>
<proteinExistence type="inferred from homology"/>
<comment type="caution">
    <text evidence="18">Lacks conserved residue(s) required for the propagation of feature annotation.</text>
</comment>
<evidence type="ECO:0000256" key="13">
    <source>
        <dbReference type="ARBA" id="ARBA00023034"/>
    </source>
</evidence>
<dbReference type="AlphaFoldDB" id="A0A669QXX6"/>
<dbReference type="InterPro" id="IPR044492">
    <property type="entry name" value="P_typ_ATPase_HD_dom"/>
</dbReference>
<keyword evidence="13" id="KW-0333">Golgi apparatus</keyword>
<comment type="subcellular location">
    <subcellularLocation>
        <location evidence="1">Golgi apparatus</location>
        <location evidence="1">trans-Golgi network membrane</location>
        <topology evidence="1">Multi-pass membrane protein</topology>
    </subcellularLocation>
    <subcellularLocation>
        <location evidence="18">Membrane</location>
        <topology evidence="18">Multi-pass membrane protein</topology>
    </subcellularLocation>
</comment>
<feature type="transmembrane region" description="Helical" evidence="18">
    <location>
        <begin position="285"/>
        <end position="310"/>
    </location>
</feature>
<dbReference type="InterPro" id="IPR059000">
    <property type="entry name" value="ATPase_P-type_domA"/>
</dbReference>
<dbReference type="Pfam" id="PF00122">
    <property type="entry name" value="E1-E2_ATPase"/>
    <property type="match status" value="1"/>
</dbReference>
<feature type="transmembrane region" description="Helical" evidence="18">
    <location>
        <begin position="752"/>
        <end position="772"/>
    </location>
</feature>
<keyword evidence="10" id="KW-0460">Magnesium</keyword>
<dbReference type="InterPro" id="IPR006413">
    <property type="entry name" value="P-type_ATPase_IIA_PMR1"/>
</dbReference>
<keyword evidence="11" id="KW-1278">Translocase</keyword>
<reference evidence="22" key="1">
    <citation type="submission" date="2025-08" db="UniProtKB">
        <authorList>
            <consortium name="Ensembl"/>
        </authorList>
    </citation>
    <scope>IDENTIFICATION</scope>
</reference>
<dbReference type="InterPro" id="IPR023298">
    <property type="entry name" value="ATPase_P-typ_TM_dom_sf"/>
</dbReference>
<dbReference type="Pfam" id="PF00690">
    <property type="entry name" value="Cation_ATPase_N"/>
    <property type="match status" value="1"/>
</dbReference>
<dbReference type="PRINTS" id="PR00120">
    <property type="entry name" value="HATPASE"/>
</dbReference>
<evidence type="ECO:0000256" key="18">
    <source>
        <dbReference type="RuleBase" id="RU361146"/>
    </source>
</evidence>
<dbReference type="PRINTS" id="PR00119">
    <property type="entry name" value="CATATPASE"/>
</dbReference>
<dbReference type="InterPro" id="IPR008250">
    <property type="entry name" value="ATPase_P-typ_transduc_dom_A_sf"/>
</dbReference>
<comment type="function">
    <text evidence="18">Catalyzes the hydrolysis of ATP coupled with the transport of calcium.</text>
</comment>
<feature type="domain" description="P-type ATPase A" evidence="19">
    <location>
        <begin position="136"/>
        <end position="242"/>
    </location>
</feature>
<dbReference type="FunFam" id="2.70.150.10:FF:000008">
    <property type="entry name" value="Calcium-transporting ATPase"/>
    <property type="match status" value="1"/>
</dbReference>
<keyword evidence="8 18" id="KW-0106">Calcium</keyword>
<keyword evidence="7 18" id="KW-0547">Nucleotide-binding</keyword>
<dbReference type="InterPro" id="IPR001757">
    <property type="entry name" value="P_typ_ATPase"/>
</dbReference>
<keyword evidence="4 18" id="KW-0109">Calcium transport</keyword>
<feature type="transmembrane region" description="Helical" evidence="18">
    <location>
        <begin position="262"/>
        <end position="279"/>
    </location>
</feature>
<dbReference type="InterPro" id="IPR036412">
    <property type="entry name" value="HAD-like_sf"/>
</dbReference>
<dbReference type="NCBIfam" id="TIGR01494">
    <property type="entry name" value="ATPase_P-type"/>
    <property type="match status" value="2"/>
</dbReference>
<feature type="transmembrane region" description="Helical" evidence="18">
    <location>
        <begin position="822"/>
        <end position="839"/>
    </location>
</feature>
<evidence type="ECO:0000256" key="8">
    <source>
        <dbReference type="ARBA" id="ARBA00022837"/>
    </source>
</evidence>
<evidence type="ECO:0000256" key="15">
    <source>
        <dbReference type="ARBA" id="ARBA00023136"/>
    </source>
</evidence>
<dbReference type="Gene3D" id="3.40.50.1000">
    <property type="entry name" value="HAD superfamily/HAD-like"/>
    <property type="match status" value="1"/>
</dbReference>
<keyword evidence="5 18" id="KW-0812">Transmembrane</keyword>
<dbReference type="InterPro" id="IPR023299">
    <property type="entry name" value="ATPase_P-typ_cyto_dom_N"/>
</dbReference>
<evidence type="ECO:0000256" key="3">
    <source>
        <dbReference type="ARBA" id="ARBA00022448"/>
    </source>
</evidence>
<evidence type="ECO:0000256" key="6">
    <source>
        <dbReference type="ARBA" id="ARBA00022723"/>
    </source>
</evidence>
<keyword evidence="15 18" id="KW-0472">Membrane</keyword>
<name>A0A669QXX6_PHACC</name>
<feature type="transmembrane region" description="Helical" evidence="18">
    <location>
        <begin position="784"/>
        <end position="802"/>
    </location>
</feature>
<dbReference type="GO" id="GO:0016020">
    <property type="term" value="C:membrane"/>
    <property type="evidence" value="ECO:0007669"/>
    <property type="project" value="UniProtKB-SubCell"/>
</dbReference>
<dbReference type="Ensembl" id="ENSPCLT00000033970.1">
    <property type="protein sequence ID" value="ENSPCLP00000024470.1"/>
    <property type="gene ID" value="ENSPCLG00000021525.1"/>
</dbReference>
<evidence type="ECO:0000256" key="2">
    <source>
        <dbReference type="ARBA" id="ARBA00005675"/>
    </source>
</evidence>
<dbReference type="Gene3D" id="1.20.1110.10">
    <property type="entry name" value="Calcium-transporting ATPase, transmembrane domain"/>
    <property type="match status" value="1"/>
</dbReference>
<dbReference type="Pfam" id="PF13246">
    <property type="entry name" value="Cation_ATPase"/>
    <property type="match status" value="1"/>
</dbReference>
<dbReference type="InterPro" id="IPR004014">
    <property type="entry name" value="ATPase_P-typ_cation-transptr_N"/>
</dbReference>
<dbReference type="NCBIfam" id="TIGR01522">
    <property type="entry name" value="ATPase-IIA2_Ca"/>
    <property type="match status" value="1"/>
</dbReference>
<feature type="domain" description="Cation-transporting P-type ATPase C-terminal" evidence="20">
    <location>
        <begin position="703"/>
        <end position="875"/>
    </location>
</feature>
<evidence type="ECO:0000256" key="5">
    <source>
        <dbReference type="ARBA" id="ARBA00022692"/>
    </source>
</evidence>
<comment type="similarity">
    <text evidence="2 18">Belongs to the cation transport ATPase (P-type) (TC 3.A.3) family. Type IIA subfamily.</text>
</comment>
<evidence type="ECO:0000256" key="10">
    <source>
        <dbReference type="ARBA" id="ARBA00022842"/>
    </source>
</evidence>
<dbReference type="PROSITE" id="PS00154">
    <property type="entry name" value="ATPASE_E1_E2"/>
    <property type="match status" value="1"/>
</dbReference>
<dbReference type="InterPro" id="IPR006068">
    <property type="entry name" value="ATPase_P-typ_cation-transptr_C"/>
</dbReference>
<dbReference type="PANTHER" id="PTHR42861">
    <property type="entry name" value="CALCIUM-TRANSPORTING ATPASE"/>
    <property type="match status" value="1"/>
</dbReference>
<evidence type="ECO:0000259" key="21">
    <source>
        <dbReference type="Pfam" id="PF00690"/>
    </source>
</evidence>
<dbReference type="GO" id="GO:0005794">
    <property type="term" value="C:Golgi apparatus"/>
    <property type="evidence" value="ECO:0007669"/>
    <property type="project" value="UniProtKB-SubCell"/>
</dbReference>
<dbReference type="Proteomes" id="UP000472261">
    <property type="component" value="Unplaced"/>
</dbReference>
<dbReference type="InterPro" id="IPR023214">
    <property type="entry name" value="HAD_sf"/>
</dbReference>
<dbReference type="FunFam" id="3.40.50.1000:FF:000001">
    <property type="entry name" value="Phospholipid-transporting ATPase IC"/>
    <property type="match status" value="1"/>
</dbReference>
<evidence type="ECO:0000259" key="20">
    <source>
        <dbReference type="Pfam" id="PF00689"/>
    </source>
</evidence>
<evidence type="ECO:0000256" key="11">
    <source>
        <dbReference type="ARBA" id="ARBA00022967"/>
    </source>
</evidence>
<evidence type="ECO:0000259" key="19">
    <source>
        <dbReference type="Pfam" id="PF00122"/>
    </source>
</evidence>
<dbReference type="Gene3D" id="3.40.1110.10">
    <property type="entry name" value="Calcium-transporting ATPase, cytoplasmic domain N"/>
    <property type="match status" value="1"/>
</dbReference>
<keyword evidence="14 18" id="KW-0406">Ion transport</keyword>
<dbReference type="SFLD" id="SFLDG00002">
    <property type="entry name" value="C1.7:_P-type_atpase_like"/>
    <property type="match status" value="1"/>
</dbReference>
<evidence type="ECO:0000256" key="9">
    <source>
        <dbReference type="ARBA" id="ARBA00022840"/>
    </source>
</evidence>
<dbReference type="GO" id="GO:0005388">
    <property type="term" value="F:P-type calcium transporter activity"/>
    <property type="evidence" value="ECO:0007669"/>
    <property type="project" value="UniProtKB-EC"/>
</dbReference>
<dbReference type="SFLD" id="SFLDF00027">
    <property type="entry name" value="p-type_atpase"/>
    <property type="match status" value="1"/>
</dbReference>
<comment type="catalytic activity">
    <reaction evidence="16">
        <text>Ca(2+)(in) + ATP + H2O = Ca(2+)(out) + ADP + phosphate + H(+)</text>
        <dbReference type="Rhea" id="RHEA:18105"/>
        <dbReference type="ChEBI" id="CHEBI:15377"/>
        <dbReference type="ChEBI" id="CHEBI:15378"/>
        <dbReference type="ChEBI" id="CHEBI:29108"/>
        <dbReference type="ChEBI" id="CHEBI:30616"/>
        <dbReference type="ChEBI" id="CHEBI:43474"/>
        <dbReference type="ChEBI" id="CHEBI:456216"/>
        <dbReference type="EC" id="7.2.2.10"/>
    </reaction>
    <physiologicalReaction direction="left-to-right" evidence="16">
        <dbReference type="Rhea" id="RHEA:18106"/>
    </physiologicalReaction>
</comment>
<reference evidence="22" key="2">
    <citation type="submission" date="2025-09" db="UniProtKB">
        <authorList>
            <consortium name="Ensembl"/>
        </authorList>
    </citation>
    <scope>IDENTIFICATION</scope>
</reference>
<dbReference type="Pfam" id="PF00689">
    <property type="entry name" value="Cation_ATPase_C"/>
    <property type="match status" value="1"/>
</dbReference>
<evidence type="ECO:0000313" key="23">
    <source>
        <dbReference type="Proteomes" id="UP000472261"/>
    </source>
</evidence>
<evidence type="ECO:0000256" key="17">
    <source>
        <dbReference type="ARBA" id="ARBA00047330"/>
    </source>
</evidence>
<accession>A0A669QXX6</accession>
<keyword evidence="6" id="KW-0479">Metal-binding</keyword>
<evidence type="ECO:0000256" key="7">
    <source>
        <dbReference type="ARBA" id="ARBA00022741"/>
    </source>
</evidence>
<dbReference type="EC" id="7.2.2.10" evidence="18"/>
<feature type="domain" description="Cation-transporting P-type ATPase N-terminal" evidence="21">
    <location>
        <begin position="65"/>
        <end position="113"/>
    </location>
</feature>
<evidence type="ECO:0000256" key="14">
    <source>
        <dbReference type="ARBA" id="ARBA00023065"/>
    </source>
</evidence>
<keyword evidence="23" id="KW-1185">Reference proteome</keyword>
<dbReference type="SFLD" id="SFLDS00003">
    <property type="entry name" value="Haloacid_Dehalogenase"/>
    <property type="match status" value="1"/>
</dbReference>
<dbReference type="SUPFAM" id="SSF81665">
    <property type="entry name" value="Calcium ATPase, transmembrane domain M"/>
    <property type="match status" value="1"/>
</dbReference>
<dbReference type="Gene3D" id="2.70.150.10">
    <property type="entry name" value="Calcium-transporting ATPase, cytoplasmic transduction domain A"/>
    <property type="match status" value="1"/>
</dbReference>
<evidence type="ECO:0000313" key="22">
    <source>
        <dbReference type="Ensembl" id="ENSPCLP00000024470.1"/>
    </source>
</evidence>
<evidence type="ECO:0000256" key="16">
    <source>
        <dbReference type="ARBA" id="ARBA00047282"/>
    </source>
</evidence>
<keyword evidence="3 18" id="KW-0813">Transport</keyword>
<organism evidence="22 23">
    <name type="scientific">Phasianus colchicus</name>
    <name type="common">Common pheasant</name>
    <dbReference type="NCBI Taxonomy" id="9054"/>
    <lineage>
        <taxon>Eukaryota</taxon>
        <taxon>Metazoa</taxon>
        <taxon>Chordata</taxon>
        <taxon>Craniata</taxon>
        <taxon>Vertebrata</taxon>
        <taxon>Euteleostomi</taxon>
        <taxon>Archelosauria</taxon>
        <taxon>Archosauria</taxon>
        <taxon>Dinosauria</taxon>
        <taxon>Saurischia</taxon>
        <taxon>Theropoda</taxon>
        <taxon>Coelurosauria</taxon>
        <taxon>Aves</taxon>
        <taxon>Neognathae</taxon>
        <taxon>Galloanserae</taxon>
        <taxon>Galliformes</taxon>
        <taxon>Phasianidae</taxon>
        <taxon>Phasianinae</taxon>
        <taxon>Phasianus</taxon>
    </lineage>
</organism>
<evidence type="ECO:0000256" key="1">
    <source>
        <dbReference type="ARBA" id="ARBA00004166"/>
    </source>
</evidence>
<comment type="catalytic activity">
    <reaction evidence="17">
        <text>Mn(2+)(in) + ATP + H2O = Mn(2+)(out) + ADP + phosphate + H(+)</text>
        <dbReference type="Rhea" id="RHEA:66820"/>
        <dbReference type="ChEBI" id="CHEBI:15377"/>
        <dbReference type="ChEBI" id="CHEBI:15378"/>
        <dbReference type="ChEBI" id="CHEBI:29035"/>
        <dbReference type="ChEBI" id="CHEBI:30616"/>
        <dbReference type="ChEBI" id="CHEBI:43474"/>
        <dbReference type="ChEBI" id="CHEBI:456216"/>
    </reaction>
    <physiologicalReaction direction="left-to-right" evidence="17">
        <dbReference type="Rhea" id="RHEA:66821"/>
    </physiologicalReaction>
</comment>
<keyword evidence="12 18" id="KW-1133">Transmembrane helix</keyword>